<gene>
    <name evidence="1" type="ORF">K1J50_08815</name>
</gene>
<dbReference type="EMBL" id="JAHZUY010000017">
    <property type="protein sequence ID" value="MBW8269587.1"/>
    <property type="molecule type" value="Genomic_DNA"/>
</dbReference>
<feature type="non-terminal residue" evidence="1">
    <location>
        <position position="1"/>
    </location>
</feature>
<evidence type="ECO:0000313" key="1">
    <source>
        <dbReference type="EMBL" id="MBW8269587.1"/>
    </source>
</evidence>
<proteinExistence type="predicted"/>
<comment type="caution">
    <text evidence="1">The sequence shown here is derived from an EMBL/GenBank/DDBJ whole genome shotgun (WGS) entry which is preliminary data.</text>
</comment>
<name>A0ABS7F3N6_9PROT</name>
<dbReference type="Proteomes" id="UP001519924">
    <property type="component" value="Unassembled WGS sequence"/>
</dbReference>
<keyword evidence="2" id="KW-1185">Reference proteome</keyword>
<dbReference type="RefSeq" id="WP_220117342.1">
    <property type="nucleotide sequence ID" value="NZ_JAHZUY010000017.1"/>
</dbReference>
<protein>
    <submittedName>
        <fullName evidence="1">Uncharacterized protein</fullName>
    </submittedName>
</protein>
<accession>A0ABS7F3N6</accession>
<sequence length="75" mass="8340">LEAALLALPPAEGTARINHAVAMRRAREEASRAGRAWCSVQRADVEEAEELLASPEAEELLRRLRALHRGEERRG</sequence>
<reference evidence="1 2" key="1">
    <citation type="submission" date="2021-08" db="EMBL/GenBank/DDBJ databases">
        <title>Caldovatus sediminis gen. nov., sp. nov., a moderately thermophilic bacterium isolated from a hot spring.</title>
        <authorList>
            <person name="Hu C.-J."/>
            <person name="Li W.-J."/>
            <person name="Xian W.-D."/>
        </authorList>
    </citation>
    <scope>NUCLEOTIDE SEQUENCE [LARGE SCALE GENOMIC DNA]</scope>
    <source>
        <strain evidence="1 2">SYSU G05006</strain>
    </source>
</reference>
<evidence type="ECO:0000313" key="2">
    <source>
        <dbReference type="Proteomes" id="UP001519924"/>
    </source>
</evidence>
<organism evidence="1 2">
    <name type="scientific">Caldovatus aquaticus</name>
    <dbReference type="NCBI Taxonomy" id="2865671"/>
    <lineage>
        <taxon>Bacteria</taxon>
        <taxon>Pseudomonadati</taxon>
        <taxon>Pseudomonadota</taxon>
        <taxon>Alphaproteobacteria</taxon>
        <taxon>Acetobacterales</taxon>
        <taxon>Roseomonadaceae</taxon>
        <taxon>Caldovatus</taxon>
    </lineage>
</organism>